<feature type="binding site" evidence="16">
    <location>
        <begin position="6"/>
        <end position="13"/>
    </location>
    <ligand>
        <name>ATP</name>
        <dbReference type="ChEBI" id="CHEBI:30616"/>
    </ligand>
</feature>
<dbReference type="CDD" id="cd24015">
    <property type="entry name" value="ASKHA_NBD_PanK-III"/>
    <property type="match status" value="1"/>
</dbReference>
<evidence type="ECO:0000313" key="17">
    <source>
        <dbReference type="EMBL" id="BCK77890.1"/>
    </source>
</evidence>
<comment type="subunit">
    <text evidence="5 16">Homodimer.</text>
</comment>
<keyword evidence="13 16" id="KW-0173">Coenzyme A biosynthesis</keyword>
<dbReference type="InterPro" id="IPR043129">
    <property type="entry name" value="ATPase_NBD"/>
</dbReference>
<evidence type="ECO:0000256" key="5">
    <source>
        <dbReference type="ARBA" id="ARBA00011738"/>
    </source>
</evidence>
<dbReference type="PANTHER" id="PTHR34265:SF1">
    <property type="entry name" value="TYPE III PANTOTHENATE KINASE"/>
    <property type="match status" value="1"/>
</dbReference>
<evidence type="ECO:0000256" key="11">
    <source>
        <dbReference type="ARBA" id="ARBA00022840"/>
    </source>
</evidence>
<comment type="caution">
    <text evidence="16">Lacks conserved residue(s) required for the propagation of feature annotation.</text>
</comment>
<dbReference type="HAMAP" id="MF_01274">
    <property type="entry name" value="Pantothen_kinase_3"/>
    <property type="match status" value="1"/>
</dbReference>
<reference evidence="17" key="1">
    <citation type="submission" date="2020-09" db="EMBL/GenBank/DDBJ databases">
        <title>New species isolated from human feces.</title>
        <authorList>
            <person name="Kitahara M."/>
            <person name="Shigeno Y."/>
            <person name="Shime M."/>
            <person name="Matsumoto Y."/>
            <person name="Nakamura S."/>
            <person name="Motooka D."/>
            <person name="Fukuoka S."/>
            <person name="Nishikawa H."/>
            <person name="Benno Y."/>
        </authorList>
    </citation>
    <scope>NUCLEOTIDE SEQUENCE</scope>
    <source>
        <strain evidence="17">MM35</strain>
    </source>
</reference>
<comment type="catalytic activity">
    <reaction evidence="1 16">
        <text>(R)-pantothenate + ATP = (R)-4'-phosphopantothenate + ADP + H(+)</text>
        <dbReference type="Rhea" id="RHEA:16373"/>
        <dbReference type="ChEBI" id="CHEBI:10986"/>
        <dbReference type="ChEBI" id="CHEBI:15378"/>
        <dbReference type="ChEBI" id="CHEBI:29032"/>
        <dbReference type="ChEBI" id="CHEBI:30616"/>
        <dbReference type="ChEBI" id="CHEBI:456216"/>
        <dbReference type="EC" id="2.7.1.33"/>
    </reaction>
</comment>
<dbReference type="RefSeq" id="WP_212818324.1">
    <property type="nucleotide sequence ID" value="NZ_AP023415.1"/>
</dbReference>
<dbReference type="InterPro" id="IPR004619">
    <property type="entry name" value="Type_III_PanK"/>
</dbReference>
<dbReference type="GO" id="GO:0015937">
    <property type="term" value="P:coenzyme A biosynthetic process"/>
    <property type="evidence" value="ECO:0007669"/>
    <property type="project" value="UniProtKB-UniRule"/>
</dbReference>
<comment type="cofactor">
    <cofactor evidence="16">
        <name>NH4(+)</name>
        <dbReference type="ChEBI" id="CHEBI:28938"/>
    </cofactor>
    <cofactor evidence="16">
        <name>K(+)</name>
        <dbReference type="ChEBI" id="CHEBI:29103"/>
    </cofactor>
    <text evidence="16">A monovalent cation. Ammonium or potassium.</text>
</comment>
<comment type="cofactor">
    <cofactor evidence="2">
        <name>K(+)</name>
        <dbReference type="ChEBI" id="CHEBI:29103"/>
    </cofactor>
</comment>
<evidence type="ECO:0000256" key="3">
    <source>
        <dbReference type="ARBA" id="ARBA00004496"/>
    </source>
</evidence>
<evidence type="ECO:0000313" key="18">
    <source>
        <dbReference type="Proteomes" id="UP000681343"/>
    </source>
</evidence>
<evidence type="ECO:0000256" key="14">
    <source>
        <dbReference type="ARBA" id="ARBA00038036"/>
    </source>
</evidence>
<keyword evidence="8 16" id="KW-0808">Transferase</keyword>
<protein>
    <recommendedName>
        <fullName evidence="15 16">Type III pantothenate kinase</fullName>
        <ecNumber evidence="6 16">2.7.1.33</ecNumber>
    </recommendedName>
    <alternativeName>
        <fullName evidence="16">PanK-III</fullName>
    </alternativeName>
    <alternativeName>
        <fullName evidence="16">Pantothenic acid kinase</fullName>
    </alternativeName>
</protein>
<keyword evidence="7 16" id="KW-0963">Cytoplasm</keyword>
<feature type="binding site" evidence="16">
    <location>
        <position position="133"/>
    </location>
    <ligand>
        <name>ATP</name>
        <dbReference type="ChEBI" id="CHEBI:30616"/>
    </ligand>
</feature>
<accession>A0A810PP69</accession>
<evidence type="ECO:0000256" key="15">
    <source>
        <dbReference type="ARBA" id="ARBA00040883"/>
    </source>
</evidence>
<dbReference type="Pfam" id="PF03309">
    <property type="entry name" value="Pan_kinase"/>
    <property type="match status" value="1"/>
</dbReference>
<keyword evidence="10 16" id="KW-0418">Kinase</keyword>
<dbReference type="Proteomes" id="UP000681343">
    <property type="component" value="Chromosome"/>
</dbReference>
<organism evidence="17 18">
    <name type="scientific">Vescimonas fastidiosa</name>
    <dbReference type="NCBI Taxonomy" id="2714353"/>
    <lineage>
        <taxon>Bacteria</taxon>
        <taxon>Bacillati</taxon>
        <taxon>Bacillota</taxon>
        <taxon>Clostridia</taxon>
        <taxon>Eubacteriales</taxon>
        <taxon>Oscillospiraceae</taxon>
        <taxon>Vescimonas</taxon>
    </lineage>
</organism>
<evidence type="ECO:0000256" key="2">
    <source>
        <dbReference type="ARBA" id="ARBA00001958"/>
    </source>
</evidence>
<dbReference type="GO" id="GO:0046872">
    <property type="term" value="F:metal ion binding"/>
    <property type="evidence" value="ECO:0007669"/>
    <property type="project" value="UniProtKB-KW"/>
</dbReference>
<evidence type="ECO:0000256" key="7">
    <source>
        <dbReference type="ARBA" id="ARBA00022490"/>
    </source>
</evidence>
<keyword evidence="18" id="KW-1185">Reference proteome</keyword>
<proteinExistence type="inferred from homology"/>
<evidence type="ECO:0000256" key="10">
    <source>
        <dbReference type="ARBA" id="ARBA00022777"/>
    </source>
</evidence>
<dbReference type="UniPathway" id="UPA00241">
    <property type="reaction ID" value="UER00352"/>
</dbReference>
<keyword evidence="9 16" id="KW-0547">Nucleotide-binding</keyword>
<keyword evidence="16" id="KW-0479">Metal-binding</keyword>
<feature type="binding site" evidence="16">
    <location>
        <position position="130"/>
    </location>
    <ligand>
        <name>K(+)</name>
        <dbReference type="ChEBI" id="CHEBI:29103"/>
    </ligand>
</feature>
<comment type="subcellular location">
    <subcellularLocation>
        <location evidence="3 16">Cytoplasm</location>
    </subcellularLocation>
</comment>
<evidence type="ECO:0000256" key="9">
    <source>
        <dbReference type="ARBA" id="ARBA00022741"/>
    </source>
</evidence>
<feature type="binding site" evidence="16">
    <location>
        <begin position="108"/>
        <end position="111"/>
    </location>
    <ligand>
        <name>substrate</name>
    </ligand>
</feature>
<evidence type="ECO:0000256" key="1">
    <source>
        <dbReference type="ARBA" id="ARBA00001206"/>
    </source>
</evidence>
<dbReference type="GO" id="GO:0005737">
    <property type="term" value="C:cytoplasm"/>
    <property type="evidence" value="ECO:0007669"/>
    <property type="project" value="UniProtKB-SubCell"/>
</dbReference>
<feature type="active site" description="Proton acceptor" evidence="16">
    <location>
        <position position="110"/>
    </location>
</feature>
<dbReference type="AlphaFoldDB" id="A0A810PP69"/>
<comment type="pathway">
    <text evidence="4 16">Cofactor biosynthesis; coenzyme A biosynthesis; CoA from (R)-pantothenate: step 1/5.</text>
</comment>
<evidence type="ECO:0000256" key="8">
    <source>
        <dbReference type="ARBA" id="ARBA00022679"/>
    </source>
</evidence>
<dbReference type="KEGG" id="vfa:MM35RIKEN_00820"/>
<dbReference type="EC" id="2.7.1.33" evidence="6 16"/>
<dbReference type="GO" id="GO:0005524">
    <property type="term" value="F:ATP binding"/>
    <property type="evidence" value="ECO:0007669"/>
    <property type="project" value="UniProtKB-UniRule"/>
</dbReference>
<name>A0A810PP69_9FIRM</name>
<evidence type="ECO:0000256" key="16">
    <source>
        <dbReference type="HAMAP-Rule" id="MF_01274"/>
    </source>
</evidence>
<keyword evidence="12 16" id="KW-0630">Potassium</keyword>
<evidence type="ECO:0000256" key="12">
    <source>
        <dbReference type="ARBA" id="ARBA00022958"/>
    </source>
</evidence>
<sequence length="257" mass="27244">MLLTIDIGNSNIVFGLPAGEGRARRLYRLGTVPERPVEEYFTLAASLFAREGVELGRVDGAVICSVVPVLVPVLSQVVQRLTGITPYIVTSRSKSGLTLAIPEGDTLGNDILAADAAAAAEYPLPAIIFDMGTATTVTVVDQQRRYIGGAILAGVRLGVQALFSGTAQLPSVSIQAPKQAICGTALESIQSGAVFGAAAMMDGLTERFEAELGKKCTLLATGGLAECIVPHCRREFIYDESLLLRGMELIYRLNCEK</sequence>
<dbReference type="EMBL" id="AP023415">
    <property type="protein sequence ID" value="BCK77890.1"/>
    <property type="molecule type" value="Genomic_DNA"/>
</dbReference>
<evidence type="ECO:0000256" key="13">
    <source>
        <dbReference type="ARBA" id="ARBA00022993"/>
    </source>
</evidence>
<dbReference type="SUPFAM" id="SSF53067">
    <property type="entry name" value="Actin-like ATPase domain"/>
    <property type="match status" value="2"/>
</dbReference>
<comment type="function">
    <text evidence="16">Catalyzes the phosphorylation of pantothenate (Pan), the first step in CoA biosynthesis.</text>
</comment>
<evidence type="ECO:0000256" key="6">
    <source>
        <dbReference type="ARBA" id="ARBA00012102"/>
    </source>
</evidence>
<comment type="similarity">
    <text evidence="14 16">Belongs to the type III pantothenate kinase family.</text>
</comment>
<dbReference type="NCBIfam" id="TIGR00671">
    <property type="entry name" value="baf"/>
    <property type="match status" value="1"/>
</dbReference>
<gene>
    <name evidence="16 17" type="primary">coaX</name>
    <name evidence="17" type="ORF">MM35RIKEN_00820</name>
</gene>
<dbReference type="Gene3D" id="3.30.420.40">
    <property type="match status" value="2"/>
</dbReference>
<evidence type="ECO:0000256" key="4">
    <source>
        <dbReference type="ARBA" id="ARBA00005225"/>
    </source>
</evidence>
<keyword evidence="11 16" id="KW-0067">ATP-binding</keyword>
<dbReference type="PANTHER" id="PTHR34265">
    <property type="entry name" value="TYPE III PANTOTHENATE KINASE"/>
    <property type="match status" value="1"/>
</dbReference>
<dbReference type="GO" id="GO:0004594">
    <property type="term" value="F:pantothenate kinase activity"/>
    <property type="evidence" value="ECO:0007669"/>
    <property type="project" value="UniProtKB-UniRule"/>
</dbReference>